<dbReference type="FunFam" id="3.30.1360.40:FF:000001">
    <property type="entry name" value="Ribosome-recycling factor"/>
    <property type="match status" value="1"/>
</dbReference>
<dbReference type="PANTHER" id="PTHR20982:SF3">
    <property type="entry name" value="MITOCHONDRIAL RIBOSOME RECYCLING FACTOR PSEUDO 1"/>
    <property type="match status" value="1"/>
</dbReference>
<protein>
    <recommendedName>
        <fullName evidence="6">Ribosome-recycling factor</fullName>
        <shortName evidence="6">RRF</shortName>
    </recommendedName>
    <alternativeName>
        <fullName evidence="6">Ribosome-releasing factor</fullName>
    </alternativeName>
</protein>
<comment type="function">
    <text evidence="5 6">Responsible for the release of ribosomes from messenger RNA at the termination of protein biosynthesis. May increase the efficiency of translation by recycling ribosomes from one round of translation to another.</text>
</comment>
<evidence type="ECO:0000256" key="2">
    <source>
        <dbReference type="ARBA" id="ARBA00005912"/>
    </source>
</evidence>
<comment type="similarity">
    <text evidence="2 6">Belongs to the RRF family.</text>
</comment>
<dbReference type="GO" id="GO:0002184">
    <property type="term" value="P:cytoplasmic translational termination"/>
    <property type="evidence" value="ECO:0007669"/>
    <property type="project" value="TreeGrafter"/>
</dbReference>
<evidence type="ECO:0000256" key="3">
    <source>
        <dbReference type="ARBA" id="ARBA00022490"/>
    </source>
</evidence>
<dbReference type="InterPro" id="IPR023584">
    <property type="entry name" value="Ribosome_recyc_fac_dom"/>
</dbReference>
<dbReference type="PANTHER" id="PTHR20982">
    <property type="entry name" value="RIBOSOME RECYCLING FACTOR"/>
    <property type="match status" value="1"/>
</dbReference>
<dbReference type="Gene3D" id="1.10.132.20">
    <property type="entry name" value="Ribosome-recycling factor"/>
    <property type="match status" value="1"/>
</dbReference>
<evidence type="ECO:0000256" key="5">
    <source>
        <dbReference type="ARBA" id="ARBA00025050"/>
    </source>
</evidence>
<dbReference type="SUPFAM" id="SSF55194">
    <property type="entry name" value="Ribosome recycling factor, RRF"/>
    <property type="match status" value="1"/>
</dbReference>
<proteinExistence type="inferred from homology"/>
<dbReference type="HAMAP" id="MF_00040">
    <property type="entry name" value="RRF"/>
    <property type="match status" value="1"/>
</dbReference>
<evidence type="ECO:0000313" key="9">
    <source>
        <dbReference type="EMBL" id="HFI92871.1"/>
    </source>
</evidence>
<evidence type="ECO:0000256" key="1">
    <source>
        <dbReference type="ARBA" id="ARBA00004496"/>
    </source>
</evidence>
<gene>
    <name evidence="6" type="primary">frr</name>
    <name evidence="9" type="ORF">ENS31_15240</name>
</gene>
<dbReference type="GO" id="GO:0005829">
    <property type="term" value="C:cytosol"/>
    <property type="evidence" value="ECO:0007669"/>
    <property type="project" value="GOC"/>
</dbReference>
<keyword evidence="4 6" id="KW-0648">Protein biosynthesis</keyword>
<reference evidence="9" key="1">
    <citation type="journal article" date="2020" name="mSystems">
        <title>Genome- and Community-Level Interaction Insights into Carbon Utilization and Element Cycling Functions of Hydrothermarchaeota in Hydrothermal Sediment.</title>
        <authorList>
            <person name="Zhou Z."/>
            <person name="Liu Y."/>
            <person name="Xu W."/>
            <person name="Pan J."/>
            <person name="Luo Z.H."/>
            <person name="Li M."/>
        </authorList>
    </citation>
    <scope>NUCLEOTIDE SEQUENCE [LARGE SCALE GENOMIC DNA]</scope>
    <source>
        <strain evidence="9">SpSt-479</strain>
    </source>
</reference>
<evidence type="ECO:0000256" key="6">
    <source>
        <dbReference type="HAMAP-Rule" id="MF_00040"/>
    </source>
</evidence>
<feature type="domain" description="Ribosome recycling factor" evidence="8">
    <location>
        <begin position="20"/>
        <end position="182"/>
    </location>
</feature>
<keyword evidence="7" id="KW-0175">Coiled coil</keyword>
<feature type="coiled-coil region" evidence="7">
    <location>
        <begin position="131"/>
        <end position="172"/>
    </location>
</feature>
<dbReference type="FunFam" id="1.10.132.20:FF:000001">
    <property type="entry name" value="Ribosome-recycling factor"/>
    <property type="match status" value="1"/>
</dbReference>
<keyword evidence="3 6" id="KW-0963">Cytoplasm</keyword>
<name>A0A7V2ZMS4_9BACT</name>
<sequence>MHPIIKDAKNRMDKTLEALRAELAKVRTGKATTALLDGIKVEYYGNMTPLNQVGNLTVLDAHTLSITPWDKSMVPVIEKAILEANLGFNPVSDGTNIKIPVPPLTEERRKDFVKIVKKFGEDAKIAIRNVRRDANEHLKKEQKDKKMSEDELKIAEEEVQKLTDQHIKMIDDLLKHKEKEIMEV</sequence>
<dbReference type="Gene3D" id="3.30.1360.40">
    <property type="match status" value="1"/>
</dbReference>
<evidence type="ECO:0000256" key="4">
    <source>
        <dbReference type="ARBA" id="ARBA00022917"/>
    </source>
</evidence>
<dbReference type="NCBIfam" id="TIGR00496">
    <property type="entry name" value="frr"/>
    <property type="match status" value="1"/>
</dbReference>
<dbReference type="CDD" id="cd00520">
    <property type="entry name" value="RRF"/>
    <property type="match status" value="1"/>
</dbReference>
<organism evidence="9">
    <name type="scientific">Ignavibacterium album</name>
    <dbReference type="NCBI Taxonomy" id="591197"/>
    <lineage>
        <taxon>Bacteria</taxon>
        <taxon>Pseudomonadati</taxon>
        <taxon>Ignavibacteriota</taxon>
        <taxon>Ignavibacteria</taxon>
        <taxon>Ignavibacteriales</taxon>
        <taxon>Ignavibacteriaceae</taxon>
        <taxon>Ignavibacterium</taxon>
    </lineage>
</organism>
<comment type="caution">
    <text evidence="9">The sequence shown here is derived from an EMBL/GenBank/DDBJ whole genome shotgun (WGS) entry which is preliminary data.</text>
</comment>
<evidence type="ECO:0000259" key="8">
    <source>
        <dbReference type="Pfam" id="PF01765"/>
    </source>
</evidence>
<dbReference type="GO" id="GO:0043023">
    <property type="term" value="F:ribosomal large subunit binding"/>
    <property type="evidence" value="ECO:0007669"/>
    <property type="project" value="TreeGrafter"/>
</dbReference>
<dbReference type="InterPro" id="IPR036191">
    <property type="entry name" value="RRF_sf"/>
</dbReference>
<comment type="subcellular location">
    <subcellularLocation>
        <location evidence="1 6">Cytoplasm</location>
    </subcellularLocation>
</comment>
<dbReference type="InterPro" id="IPR002661">
    <property type="entry name" value="Ribosome_recyc_fac"/>
</dbReference>
<dbReference type="AlphaFoldDB" id="A0A7V2ZMS4"/>
<dbReference type="EMBL" id="DSUJ01000012">
    <property type="protein sequence ID" value="HFI92871.1"/>
    <property type="molecule type" value="Genomic_DNA"/>
</dbReference>
<evidence type="ECO:0000256" key="7">
    <source>
        <dbReference type="SAM" id="Coils"/>
    </source>
</evidence>
<accession>A0A7V2ZMS4</accession>
<dbReference type="Pfam" id="PF01765">
    <property type="entry name" value="RRF"/>
    <property type="match status" value="1"/>
</dbReference>